<dbReference type="AlphaFoldDB" id="A0A4U1BKW6"/>
<comment type="caution">
    <text evidence="1">The sequence shown here is derived from an EMBL/GenBank/DDBJ whole genome shotgun (WGS) entry which is preliminary data.</text>
</comment>
<dbReference type="EMBL" id="SWCJ01000012">
    <property type="protein sequence ID" value="TKB53301.1"/>
    <property type="molecule type" value="Genomic_DNA"/>
</dbReference>
<name>A0A4U1BKW6_9GAMM</name>
<evidence type="ECO:0000313" key="2">
    <source>
        <dbReference type="Proteomes" id="UP000305675"/>
    </source>
</evidence>
<dbReference type="Pfam" id="PF09956">
    <property type="entry name" value="Phage_cement_2"/>
    <property type="match status" value="1"/>
</dbReference>
<gene>
    <name evidence="1" type="ORF">FCL42_14620</name>
</gene>
<sequence>MMKNYNGAGDQLELIAPADGVIAGKPVLIGALVVIPMTTAASSEPFIGYRCGEYTVPVALTGAVTQGAKAYLKSDGSAITGTASGNTLVGAFLADLASDAADGLVLFTGQIA</sequence>
<dbReference type="Proteomes" id="UP000305675">
    <property type="component" value="Unassembled WGS sequence"/>
</dbReference>
<dbReference type="InterPro" id="IPR011231">
    <property type="entry name" value="Phage_VT1-Sakai_H0018"/>
</dbReference>
<proteinExistence type="predicted"/>
<reference evidence="1 2" key="1">
    <citation type="submission" date="2019-04" db="EMBL/GenBank/DDBJ databases">
        <authorList>
            <person name="Hwang J.C."/>
        </authorList>
    </citation>
    <scope>NUCLEOTIDE SEQUENCE [LARGE SCALE GENOMIC DNA]</scope>
    <source>
        <strain evidence="1 2">IMCC35002</strain>
    </source>
</reference>
<accession>A0A4U1BKW6</accession>
<organism evidence="1 2">
    <name type="scientific">Ferrimonas aestuarii</name>
    <dbReference type="NCBI Taxonomy" id="2569539"/>
    <lineage>
        <taxon>Bacteria</taxon>
        <taxon>Pseudomonadati</taxon>
        <taxon>Pseudomonadota</taxon>
        <taxon>Gammaproteobacteria</taxon>
        <taxon>Alteromonadales</taxon>
        <taxon>Ferrimonadaceae</taxon>
        <taxon>Ferrimonas</taxon>
    </lineage>
</organism>
<evidence type="ECO:0000313" key="1">
    <source>
        <dbReference type="EMBL" id="TKB53301.1"/>
    </source>
</evidence>
<protein>
    <submittedName>
        <fullName evidence="1">DUF2190 family protein</fullName>
    </submittedName>
</protein>
<dbReference type="OrthoDB" id="7023969at2"/>
<keyword evidence="2" id="KW-1185">Reference proteome</keyword>